<evidence type="ECO:0000256" key="4">
    <source>
        <dbReference type="RuleBase" id="RU364026"/>
    </source>
</evidence>
<accession>A0A196SFP2</accession>
<dbReference type="PANTHER" id="PTHR12884:SF0">
    <property type="entry name" value="60S RIBOSOMAL PROTEIN L29"/>
    <property type="match status" value="1"/>
</dbReference>
<keyword evidence="3 4" id="KW-0687">Ribonucleoprotein</keyword>
<name>A0A196SFP2_BLAHN</name>
<sequence length="53" mass="6406">MVKQKHHTARNQSIKNHKNGIKKPLRQRARCMKGVDPKFLRNLRYSKKHNKKQ</sequence>
<protein>
    <recommendedName>
        <fullName evidence="4">60S ribosomal protein L29</fullName>
    </recommendedName>
</protein>
<dbReference type="AlphaFoldDB" id="A0A196SFP2"/>
<evidence type="ECO:0000256" key="5">
    <source>
        <dbReference type="SAM" id="MobiDB-lite"/>
    </source>
</evidence>
<dbReference type="EMBL" id="LXWW01000111">
    <property type="protein sequence ID" value="OAO15880.1"/>
    <property type="molecule type" value="Genomic_DNA"/>
</dbReference>
<comment type="similarity">
    <text evidence="1 4">Belongs to the eukaryotic ribosomal protein eL29 family.</text>
</comment>
<dbReference type="OrthoDB" id="996720at2759"/>
<comment type="caution">
    <text evidence="6">The sequence shown here is derived from an EMBL/GenBank/DDBJ whole genome shotgun (WGS) entry which is preliminary data.</text>
</comment>
<evidence type="ECO:0000313" key="6">
    <source>
        <dbReference type="EMBL" id="OAO15880.1"/>
    </source>
</evidence>
<feature type="compositionally biased region" description="Basic residues" evidence="5">
    <location>
        <begin position="1"/>
        <end position="31"/>
    </location>
</feature>
<reference evidence="6 7" key="1">
    <citation type="submission" date="2016-05" db="EMBL/GenBank/DDBJ databases">
        <title>Nuclear genome of Blastocystis sp. subtype 1 NandII.</title>
        <authorList>
            <person name="Gentekaki E."/>
            <person name="Curtis B."/>
            <person name="Stairs C."/>
            <person name="Eme L."/>
            <person name="Herman E."/>
            <person name="Klimes V."/>
            <person name="Arias M.C."/>
            <person name="Elias M."/>
            <person name="Hilliou F."/>
            <person name="Klute M."/>
            <person name="Malik S.-B."/>
            <person name="Pightling A."/>
            <person name="Rachubinski R."/>
            <person name="Salas D."/>
            <person name="Schlacht A."/>
            <person name="Suga H."/>
            <person name="Archibald J."/>
            <person name="Ball S.G."/>
            <person name="Clark G."/>
            <person name="Dacks J."/>
            <person name="Van Der Giezen M."/>
            <person name="Tsaousis A."/>
            <person name="Roger A."/>
        </authorList>
    </citation>
    <scope>NUCLEOTIDE SEQUENCE [LARGE SCALE GENOMIC DNA]</scope>
    <source>
        <strain evidence="7">ATCC 50177 / NandII</strain>
    </source>
</reference>
<evidence type="ECO:0000256" key="2">
    <source>
        <dbReference type="ARBA" id="ARBA00022980"/>
    </source>
</evidence>
<evidence type="ECO:0000313" key="7">
    <source>
        <dbReference type="Proteomes" id="UP000078348"/>
    </source>
</evidence>
<keyword evidence="2 4" id="KW-0689">Ribosomal protein</keyword>
<evidence type="ECO:0000256" key="1">
    <source>
        <dbReference type="ARBA" id="ARBA00010247"/>
    </source>
</evidence>
<feature type="region of interest" description="Disordered" evidence="5">
    <location>
        <begin position="1"/>
        <end position="36"/>
    </location>
</feature>
<dbReference type="Proteomes" id="UP000078348">
    <property type="component" value="Unassembled WGS sequence"/>
</dbReference>
<proteinExistence type="inferred from homology"/>
<organism evidence="6 7">
    <name type="scientific">Blastocystis sp. subtype 1 (strain ATCC 50177 / NandII)</name>
    <dbReference type="NCBI Taxonomy" id="478820"/>
    <lineage>
        <taxon>Eukaryota</taxon>
        <taxon>Sar</taxon>
        <taxon>Stramenopiles</taxon>
        <taxon>Bigyra</taxon>
        <taxon>Opalozoa</taxon>
        <taxon>Opalinata</taxon>
        <taxon>Blastocystidae</taxon>
        <taxon>Blastocystis</taxon>
    </lineage>
</organism>
<keyword evidence="7" id="KW-1185">Reference proteome</keyword>
<dbReference type="InterPro" id="IPR002673">
    <property type="entry name" value="Ribosomal_eL29"/>
</dbReference>
<dbReference type="STRING" id="478820.A0A196SFP2"/>
<evidence type="ECO:0000256" key="3">
    <source>
        <dbReference type="ARBA" id="ARBA00023274"/>
    </source>
</evidence>
<dbReference type="GO" id="GO:0002181">
    <property type="term" value="P:cytoplasmic translation"/>
    <property type="evidence" value="ECO:0007669"/>
    <property type="project" value="TreeGrafter"/>
</dbReference>
<dbReference type="GO" id="GO:0022625">
    <property type="term" value="C:cytosolic large ribosomal subunit"/>
    <property type="evidence" value="ECO:0007669"/>
    <property type="project" value="TreeGrafter"/>
</dbReference>
<dbReference type="Gene3D" id="6.10.140.1730">
    <property type="match status" value="1"/>
</dbReference>
<dbReference type="GO" id="GO:0003735">
    <property type="term" value="F:structural constituent of ribosome"/>
    <property type="evidence" value="ECO:0007669"/>
    <property type="project" value="UniProtKB-UniRule"/>
</dbReference>
<gene>
    <name evidence="6" type="ORF">AV274_2399</name>
</gene>
<dbReference type="PANTHER" id="PTHR12884">
    <property type="entry name" value="60S RIBOSOMAL PROTEIN L29"/>
    <property type="match status" value="1"/>
</dbReference>
<dbReference type="Pfam" id="PF01779">
    <property type="entry name" value="Ribosomal_L29e"/>
    <property type="match status" value="1"/>
</dbReference>